<dbReference type="InterPro" id="IPR043128">
    <property type="entry name" value="Rev_trsase/Diguanyl_cyclase"/>
</dbReference>
<feature type="transmembrane region" description="Helical" evidence="3">
    <location>
        <begin position="111"/>
        <end position="144"/>
    </location>
</feature>
<feature type="domain" description="GGDEF" evidence="4">
    <location>
        <begin position="226"/>
        <end position="360"/>
    </location>
</feature>
<name>A0A2S4K0V7_9SPIO</name>
<feature type="transmembrane region" description="Helical" evidence="3">
    <location>
        <begin position="27"/>
        <end position="45"/>
    </location>
</feature>
<organism evidence="5 6">
    <name type="scientific">Alkalispirochaeta sphaeroplastigenens</name>
    <dbReference type="NCBI Taxonomy" id="1187066"/>
    <lineage>
        <taxon>Bacteria</taxon>
        <taxon>Pseudomonadati</taxon>
        <taxon>Spirochaetota</taxon>
        <taxon>Spirochaetia</taxon>
        <taxon>Spirochaetales</taxon>
        <taxon>Spirochaetaceae</taxon>
        <taxon>Alkalispirochaeta</taxon>
    </lineage>
</organism>
<dbReference type="InterPro" id="IPR050469">
    <property type="entry name" value="Diguanylate_Cyclase"/>
</dbReference>
<dbReference type="Proteomes" id="UP000237350">
    <property type="component" value="Unassembled WGS sequence"/>
</dbReference>
<dbReference type="Gene3D" id="3.30.70.270">
    <property type="match status" value="1"/>
</dbReference>
<dbReference type="FunFam" id="3.30.70.270:FF:000001">
    <property type="entry name" value="Diguanylate cyclase domain protein"/>
    <property type="match status" value="1"/>
</dbReference>
<dbReference type="PROSITE" id="PS50887">
    <property type="entry name" value="GGDEF"/>
    <property type="match status" value="1"/>
</dbReference>
<comment type="caution">
    <text evidence="5">The sequence shown here is derived from an EMBL/GenBank/DDBJ whole genome shotgun (WGS) entry which is preliminary data.</text>
</comment>
<evidence type="ECO:0000256" key="2">
    <source>
        <dbReference type="ARBA" id="ARBA00034247"/>
    </source>
</evidence>
<evidence type="ECO:0000256" key="1">
    <source>
        <dbReference type="ARBA" id="ARBA00012528"/>
    </source>
</evidence>
<dbReference type="SUPFAM" id="SSF55073">
    <property type="entry name" value="Nucleotide cyclase"/>
    <property type="match status" value="1"/>
</dbReference>
<dbReference type="CDD" id="cd01949">
    <property type="entry name" value="GGDEF"/>
    <property type="match status" value="1"/>
</dbReference>
<protein>
    <recommendedName>
        <fullName evidence="1">diguanylate cyclase</fullName>
        <ecNumber evidence="1">2.7.7.65</ecNumber>
    </recommendedName>
</protein>
<keyword evidence="3" id="KW-0812">Transmembrane</keyword>
<feature type="transmembrane region" description="Helical" evidence="3">
    <location>
        <begin position="156"/>
        <end position="175"/>
    </location>
</feature>
<keyword evidence="3" id="KW-1133">Transmembrane helix</keyword>
<reference evidence="6" key="1">
    <citation type="submission" date="2015-12" db="EMBL/GenBank/DDBJ databases">
        <authorList>
            <person name="Lodha T.D."/>
            <person name="Chintalapati S."/>
            <person name="Chintalapati V.R."/>
            <person name="Sravanthi T."/>
        </authorList>
    </citation>
    <scope>NUCLEOTIDE SEQUENCE [LARGE SCALE GENOMIC DNA]</scope>
    <source>
        <strain evidence="6">JC133</strain>
    </source>
</reference>
<dbReference type="GO" id="GO:0052621">
    <property type="term" value="F:diguanylate cyclase activity"/>
    <property type="evidence" value="ECO:0007669"/>
    <property type="project" value="UniProtKB-EC"/>
</dbReference>
<keyword evidence="3" id="KW-0472">Membrane</keyword>
<evidence type="ECO:0000313" key="6">
    <source>
        <dbReference type="Proteomes" id="UP000237350"/>
    </source>
</evidence>
<dbReference type="InterPro" id="IPR000160">
    <property type="entry name" value="GGDEF_dom"/>
</dbReference>
<evidence type="ECO:0000259" key="4">
    <source>
        <dbReference type="PROSITE" id="PS50887"/>
    </source>
</evidence>
<accession>A0A2S4K0V7</accession>
<gene>
    <name evidence="5" type="ORF">AU468_01540</name>
</gene>
<dbReference type="InterPro" id="IPR029787">
    <property type="entry name" value="Nucleotide_cyclase"/>
</dbReference>
<keyword evidence="6" id="KW-1185">Reference proteome</keyword>
<evidence type="ECO:0000313" key="5">
    <source>
        <dbReference type="EMBL" id="POR05386.1"/>
    </source>
</evidence>
<dbReference type="AlphaFoldDB" id="A0A2S4K0V7"/>
<dbReference type="NCBIfam" id="TIGR00254">
    <property type="entry name" value="GGDEF"/>
    <property type="match status" value="1"/>
</dbReference>
<dbReference type="EC" id="2.7.7.65" evidence="1"/>
<comment type="catalytic activity">
    <reaction evidence="2">
        <text>2 GTP = 3',3'-c-di-GMP + 2 diphosphate</text>
        <dbReference type="Rhea" id="RHEA:24898"/>
        <dbReference type="ChEBI" id="CHEBI:33019"/>
        <dbReference type="ChEBI" id="CHEBI:37565"/>
        <dbReference type="ChEBI" id="CHEBI:58805"/>
        <dbReference type="EC" id="2.7.7.65"/>
    </reaction>
</comment>
<proteinExistence type="predicted"/>
<sequence length="366" mass="41342">MIKSDRYIFGSVHFPEDQEHLEFQFKFLVIVIVGGAALTWLFLVANRLDVNPLDSPHLVSMRIFTAMSLLLWWLLRGRPHRFRIISWLYLALCLLEYTSAVLFVPSDELRILWFITSVPGVFLILGVRIGWIVTFISLSIVLLTNAYNEAAYSINGITTFTLGMVYLSLFFHFFVNRSVSYYSRLQESNRHLRHMASHDMLTGVLNARAYYQSCDQLIRLADRDGSSYSVLFVDLDHFKSVNDRYGHAAGDTVLKSVAQCLAQSIRCSDCIGRIGGEEFSIFLPATRGEAATKLAETIRRAIESLQLDIGGVQYLSITASIGIAEKSRTQQSMKEIQHEADQAMYAAKAGGRNRVSRFQTPVTSVL</sequence>
<feature type="transmembrane region" description="Helical" evidence="3">
    <location>
        <begin position="57"/>
        <end position="75"/>
    </location>
</feature>
<dbReference type="PANTHER" id="PTHR45138:SF9">
    <property type="entry name" value="DIGUANYLATE CYCLASE DGCM-RELATED"/>
    <property type="match status" value="1"/>
</dbReference>
<dbReference type="RefSeq" id="WP_103679201.1">
    <property type="nucleotide sequence ID" value="NZ_LPWH01000003.1"/>
</dbReference>
<feature type="transmembrane region" description="Helical" evidence="3">
    <location>
        <begin position="87"/>
        <end position="105"/>
    </location>
</feature>
<dbReference type="Pfam" id="PF00990">
    <property type="entry name" value="GGDEF"/>
    <property type="match status" value="1"/>
</dbReference>
<evidence type="ECO:0000256" key="3">
    <source>
        <dbReference type="SAM" id="Phobius"/>
    </source>
</evidence>
<dbReference type="PANTHER" id="PTHR45138">
    <property type="entry name" value="REGULATORY COMPONENTS OF SENSORY TRANSDUCTION SYSTEM"/>
    <property type="match status" value="1"/>
</dbReference>
<dbReference type="OrthoDB" id="9779586at2"/>
<dbReference type="EMBL" id="LPWH01000003">
    <property type="protein sequence ID" value="POR05386.1"/>
    <property type="molecule type" value="Genomic_DNA"/>
</dbReference>
<dbReference type="SMART" id="SM00267">
    <property type="entry name" value="GGDEF"/>
    <property type="match status" value="1"/>
</dbReference>